<feature type="domain" description="ATPase AAA-type core" evidence="2">
    <location>
        <begin position="32"/>
        <end position="327"/>
    </location>
</feature>
<dbReference type="PANTHER" id="PTHR43581">
    <property type="entry name" value="ATP/GTP PHOSPHATASE"/>
    <property type="match status" value="1"/>
</dbReference>
<dbReference type="InterPro" id="IPR003959">
    <property type="entry name" value="ATPase_AAA_core"/>
</dbReference>
<dbReference type="CDD" id="cd01026">
    <property type="entry name" value="TOPRIM_OLD"/>
    <property type="match status" value="1"/>
</dbReference>
<dbReference type="Proteomes" id="UP000298484">
    <property type="component" value="Unassembled WGS sequence"/>
</dbReference>
<evidence type="ECO:0000313" key="5">
    <source>
        <dbReference type="Proteomes" id="UP000298484"/>
    </source>
</evidence>
<comment type="caution">
    <text evidence="4">The sequence shown here is derived from an EMBL/GenBank/DDBJ whole genome shotgun (WGS) entry which is preliminary data.</text>
</comment>
<accession>A0A4Y9ADA7</accession>
<feature type="domain" description="OLD protein-like TOPRIM" evidence="3">
    <location>
        <begin position="374"/>
        <end position="442"/>
    </location>
</feature>
<dbReference type="PANTHER" id="PTHR43581:SF4">
    <property type="entry name" value="ATP_GTP PHOSPHATASE"/>
    <property type="match status" value="1"/>
</dbReference>
<keyword evidence="5" id="KW-1185">Reference proteome</keyword>
<dbReference type="InterPro" id="IPR027417">
    <property type="entry name" value="P-loop_NTPase"/>
</dbReference>
<dbReference type="InterPro" id="IPR034139">
    <property type="entry name" value="TOPRIM_OLD"/>
</dbReference>
<evidence type="ECO:0000256" key="1">
    <source>
        <dbReference type="SAM" id="Coils"/>
    </source>
</evidence>
<dbReference type="Gene3D" id="3.40.50.300">
    <property type="entry name" value="P-loop containing nucleotide triphosphate hydrolases"/>
    <property type="match status" value="1"/>
</dbReference>
<sequence length="638" mass="73617">MFLKEVKLNNWRKFKASEDGSPGLVLRFKKGLNILIGENDSGKTAIIDAIRMVLGTNSRMTDWVTDEDFSEETESLEIECVFSDLSEKEEAYFLEWLTTEGKQLEKTSLRVILRANKYLDVNQIEKINKDIVAGPINHEQGMHSIAQEYLRVTYLKPLRDAENELKPGYRSRVAKVIEGLEAFRSDDKKTEVIEDFENAFSALEHKLNEPVLDKVDGHLKRLLSRTDSREAQIQNKSLTFQEVLRRLELNYDDIKSGLGSTNILFMALELIALREQEIGVQLTLIEEIEAHLHPQAQLRVIKSFEKYLADHPSLNAQYILTTHSPTLAASVKLENLILIFNDNAFPMSEEYTKLESDDYRFLDRFLDATKANLFFAKGVILVEGFAENILVPAIAEAIGRPLHQYGISVVNVQGTQFNRYIPIFLRKKESMNFPVSVITDMDVSPESHYLHKSEESEKKYSQINKPQTIQEIKNKINSHWTNEQAKEHFKIWEYTIEQIGLVSEDVAKEKKEEYQDTKEEIKVFLAEPWTLEHSIAKSMLKEEFEQIIVDLRDYKKEETSSEKLETWKEISDTHDRATKTYQFVLTNSISKAVIAQQLSEKILNFTEDEKEKLINDYELKYIIDGIKHVTGGELSADT</sequence>
<keyword evidence="1" id="KW-0175">Coiled coil</keyword>
<proteinExistence type="predicted"/>
<evidence type="ECO:0000259" key="2">
    <source>
        <dbReference type="Pfam" id="PF13304"/>
    </source>
</evidence>
<dbReference type="RefSeq" id="WP_135109768.1">
    <property type="nucleotide sequence ID" value="NZ_SRHY01000010.1"/>
</dbReference>
<protein>
    <submittedName>
        <fullName evidence="4">DUF2813 domain-containing protein</fullName>
    </submittedName>
</protein>
<dbReference type="InterPro" id="IPR051396">
    <property type="entry name" value="Bact_Antivir_Def_Nuclease"/>
</dbReference>
<evidence type="ECO:0000259" key="3">
    <source>
        <dbReference type="Pfam" id="PF20469"/>
    </source>
</evidence>
<name>A0A4Y9ADA7_9BACI</name>
<dbReference type="Pfam" id="PF20469">
    <property type="entry name" value="OLD-like_TOPRIM"/>
    <property type="match status" value="1"/>
</dbReference>
<dbReference type="Pfam" id="PF13304">
    <property type="entry name" value="AAA_21"/>
    <property type="match status" value="1"/>
</dbReference>
<dbReference type="EMBL" id="SRHY01000010">
    <property type="protein sequence ID" value="TFJ93097.1"/>
    <property type="molecule type" value="Genomic_DNA"/>
</dbReference>
<dbReference type="AlphaFoldDB" id="A0A4Y9ADA7"/>
<gene>
    <name evidence="4" type="ORF">E4U82_08480</name>
</gene>
<organism evidence="4 5">
    <name type="scientific">Lentibacillus salicampi</name>
    <dbReference type="NCBI Taxonomy" id="175306"/>
    <lineage>
        <taxon>Bacteria</taxon>
        <taxon>Bacillati</taxon>
        <taxon>Bacillota</taxon>
        <taxon>Bacilli</taxon>
        <taxon>Bacillales</taxon>
        <taxon>Bacillaceae</taxon>
        <taxon>Lentibacillus</taxon>
    </lineage>
</organism>
<feature type="coiled-coil region" evidence="1">
    <location>
        <begin position="507"/>
        <end position="557"/>
    </location>
</feature>
<reference evidence="4 5" key="1">
    <citation type="submission" date="2019-03" db="EMBL/GenBank/DDBJ databases">
        <title>Genome sequence of Lentibacillus salicampi ATCC BAA-719.</title>
        <authorList>
            <person name="Maclea K.S."/>
            <person name="Simoes Junior M."/>
        </authorList>
    </citation>
    <scope>NUCLEOTIDE SEQUENCE [LARGE SCALE GENOMIC DNA]</scope>
    <source>
        <strain evidence="4 5">ATCC BAA-719</strain>
    </source>
</reference>
<dbReference type="SUPFAM" id="SSF52540">
    <property type="entry name" value="P-loop containing nucleoside triphosphate hydrolases"/>
    <property type="match status" value="1"/>
</dbReference>
<dbReference type="OrthoDB" id="308933at2"/>
<evidence type="ECO:0000313" key="4">
    <source>
        <dbReference type="EMBL" id="TFJ93097.1"/>
    </source>
</evidence>